<dbReference type="EMBL" id="JACSDY010000001">
    <property type="protein sequence ID" value="KAF7438683.1"/>
    <property type="molecule type" value="Genomic_DNA"/>
</dbReference>
<evidence type="ECO:0000313" key="3">
    <source>
        <dbReference type="Proteomes" id="UP000600918"/>
    </source>
</evidence>
<gene>
    <name evidence="2" type="ORF">H0235_001074</name>
</gene>
<evidence type="ECO:0000313" key="2">
    <source>
        <dbReference type="EMBL" id="KAF7438683.1"/>
    </source>
</evidence>
<reference evidence="2" key="1">
    <citation type="journal article" date="2020" name="G3 (Bethesda)">
        <title>High-Quality Assemblies for Three Invasive Social Wasps from the &lt;i&gt;Vespula&lt;/i&gt; Genus.</title>
        <authorList>
            <person name="Harrop T.W.R."/>
            <person name="Guhlin J."/>
            <person name="McLaughlin G.M."/>
            <person name="Permina E."/>
            <person name="Stockwell P."/>
            <person name="Gilligan J."/>
            <person name="Le Lec M.F."/>
            <person name="Gruber M.A.M."/>
            <person name="Quinn O."/>
            <person name="Lovegrove M."/>
            <person name="Duncan E.J."/>
            <person name="Remnant E.J."/>
            <person name="Van Eeckhoven J."/>
            <person name="Graham B."/>
            <person name="Knapp R.A."/>
            <person name="Langford K.W."/>
            <person name="Kronenberg Z."/>
            <person name="Press M.O."/>
            <person name="Eacker S.M."/>
            <person name="Wilson-Rankin E.E."/>
            <person name="Purcell J."/>
            <person name="Lester P.J."/>
            <person name="Dearden P.K."/>
        </authorList>
    </citation>
    <scope>NUCLEOTIDE SEQUENCE</scope>
    <source>
        <strain evidence="2">Volc-1</strain>
    </source>
</reference>
<name>A0A834PFE1_VESPE</name>
<evidence type="ECO:0000256" key="1">
    <source>
        <dbReference type="SAM" id="MobiDB-lite"/>
    </source>
</evidence>
<keyword evidence="3" id="KW-1185">Reference proteome</keyword>
<proteinExistence type="predicted"/>
<feature type="region of interest" description="Disordered" evidence="1">
    <location>
        <begin position="79"/>
        <end position="101"/>
    </location>
</feature>
<accession>A0A834PFE1</accession>
<organism evidence="2 3">
    <name type="scientific">Vespula pensylvanica</name>
    <name type="common">Western yellow jacket</name>
    <name type="synonym">Wasp</name>
    <dbReference type="NCBI Taxonomy" id="30213"/>
    <lineage>
        <taxon>Eukaryota</taxon>
        <taxon>Metazoa</taxon>
        <taxon>Ecdysozoa</taxon>
        <taxon>Arthropoda</taxon>
        <taxon>Hexapoda</taxon>
        <taxon>Insecta</taxon>
        <taxon>Pterygota</taxon>
        <taxon>Neoptera</taxon>
        <taxon>Endopterygota</taxon>
        <taxon>Hymenoptera</taxon>
        <taxon>Apocrita</taxon>
        <taxon>Aculeata</taxon>
        <taxon>Vespoidea</taxon>
        <taxon>Vespidae</taxon>
        <taxon>Vespinae</taxon>
        <taxon>Vespula</taxon>
    </lineage>
</organism>
<dbReference type="AlphaFoldDB" id="A0A834PFE1"/>
<dbReference type="Proteomes" id="UP000600918">
    <property type="component" value="Unassembled WGS sequence"/>
</dbReference>
<comment type="caution">
    <text evidence="2">The sequence shown here is derived from an EMBL/GenBank/DDBJ whole genome shotgun (WGS) entry which is preliminary data.</text>
</comment>
<protein>
    <submittedName>
        <fullName evidence="2">Uncharacterized protein</fullName>
    </submittedName>
</protein>
<sequence>MMTLVFVPTTRMLDAYSVSKTKQRKLIVQHARHNSKHPKCQPELIVQVQPQIGRRSILSPILGNSRFYRRDARFSTVAQSANESKYHDGYRPGSPRSESRLFQAANRRPQDRLVRGIEHSSLPSRIVPLDF</sequence>